<accession>A0A835CXG7</accession>
<reference evidence="6 7" key="1">
    <citation type="submission" date="2020-08" db="EMBL/GenBank/DDBJ databases">
        <title>Aphidius gifuensis genome sequencing and assembly.</title>
        <authorList>
            <person name="Du Z."/>
        </authorList>
    </citation>
    <scope>NUCLEOTIDE SEQUENCE [LARGE SCALE GENOMIC DNA]</scope>
    <source>
        <strain evidence="6">YNYX2018</strain>
        <tissue evidence="6">Adults</tissue>
    </source>
</reference>
<feature type="compositionally biased region" description="Acidic residues" evidence="5">
    <location>
        <begin position="24"/>
        <end position="42"/>
    </location>
</feature>
<keyword evidence="3 4" id="KW-0648">Protein biosynthesis</keyword>
<evidence type="ECO:0000256" key="2">
    <source>
        <dbReference type="ARBA" id="ARBA00022540"/>
    </source>
</evidence>
<feature type="compositionally biased region" description="Basic and acidic residues" evidence="5">
    <location>
        <begin position="65"/>
        <end position="100"/>
    </location>
</feature>
<dbReference type="GO" id="GO:0003743">
    <property type="term" value="F:translation initiation factor activity"/>
    <property type="evidence" value="ECO:0007669"/>
    <property type="project" value="UniProtKB-UniRule"/>
</dbReference>
<comment type="subunit">
    <text evidence="4">Component of the eukaryotic translation initiation factor 3 (eIF-3) complex.</text>
</comment>
<proteinExistence type="inferred from homology"/>
<evidence type="ECO:0000256" key="1">
    <source>
        <dbReference type="ARBA" id="ARBA00022490"/>
    </source>
</evidence>
<dbReference type="Proteomes" id="UP000639338">
    <property type="component" value="Unassembled WGS sequence"/>
</dbReference>
<dbReference type="Gene3D" id="1.10.246.60">
    <property type="entry name" value="Eukaryotic translation initiation factor 3 like domains"/>
    <property type="match status" value="1"/>
</dbReference>
<dbReference type="OrthoDB" id="20381at2759"/>
<feature type="region of interest" description="Disordered" evidence="5">
    <location>
        <begin position="1"/>
        <end position="100"/>
    </location>
</feature>
<dbReference type="EMBL" id="JACMRX010000001">
    <property type="protein sequence ID" value="KAF7996560.1"/>
    <property type="molecule type" value="Genomic_DNA"/>
</dbReference>
<dbReference type="GO" id="GO:0033290">
    <property type="term" value="C:eukaryotic 48S preinitiation complex"/>
    <property type="evidence" value="ECO:0007669"/>
    <property type="project" value="UniProtKB-UniRule"/>
</dbReference>
<dbReference type="InterPro" id="IPR013906">
    <property type="entry name" value="eIF3j"/>
</dbReference>
<evidence type="ECO:0000256" key="5">
    <source>
        <dbReference type="SAM" id="MobiDB-lite"/>
    </source>
</evidence>
<comment type="subcellular location">
    <subcellularLocation>
        <location evidence="4">Cytoplasm</location>
    </subcellularLocation>
</comment>
<dbReference type="GO" id="GO:0001732">
    <property type="term" value="P:formation of cytoplasmic translation initiation complex"/>
    <property type="evidence" value="ECO:0007669"/>
    <property type="project" value="UniProtKB-UniRule"/>
</dbReference>
<comment type="caution">
    <text evidence="6">The sequence shown here is derived from an EMBL/GenBank/DDBJ whole genome shotgun (WGS) entry which is preliminary data.</text>
</comment>
<feature type="compositionally biased region" description="Basic residues" evidence="5">
    <location>
        <begin position="55"/>
        <end position="64"/>
    </location>
</feature>
<protein>
    <recommendedName>
        <fullName evidence="4">Eukaryotic translation initiation factor 3 subunit J</fullName>
        <shortName evidence="4">eIF3j</shortName>
    </recommendedName>
</protein>
<feature type="compositionally biased region" description="Basic and acidic residues" evidence="5">
    <location>
        <begin position="43"/>
        <end position="54"/>
    </location>
</feature>
<sequence length="234" mass="27165">MEDWETADIDVKLQQALRTNKWEGEDEEEDVKDSWEDEEDDEKKDIEKASEAPKAKPKPKKKIHEKIEEREKKDREEAEKRAREKEEAMTPEERTAEKLRRQKMAEEADLRLAMETFGVVAIDAMLPDTKEDFEQFGEALYSKINSFNKHPEYPVFAEELINRIAITLPGASLKKLKTSIDNLAIAKTKIEQGSKSKKNKGKGKASLKMDGDSSHINDHQYDTYTYDNDYDEFM</sequence>
<evidence type="ECO:0000313" key="7">
    <source>
        <dbReference type="Proteomes" id="UP000639338"/>
    </source>
</evidence>
<dbReference type="PANTHER" id="PTHR21681">
    <property type="entry name" value="EUKARYOTIC TRANSLATION INITIATION FACTOR 3 SUBUNIT J"/>
    <property type="match status" value="1"/>
</dbReference>
<evidence type="ECO:0000313" key="6">
    <source>
        <dbReference type="EMBL" id="KAF7996560.1"/>
    </source>
</evidence>
<dbReference type="HAMAP" id="MF_03009">
    <property type="entry name" value="eIF3j"/>
    <property type="match status" value="1"/>
</dbReference>
<dbReference type="Pfam" id="PF08597">
    <property type="entry name" value="eIF3_subunit"/>
    <property type="match status" value="1"/>
</dbReference>
<gene>
    <name evidence="6" type="ORF">HCN44_002206</name>
</gene>
<comment type="function">
    <text evidence="4">Component of the eukaryotic translation initiation factor 3 (eIF-3) complex, which is involved in protein synthesis of a specialized repertoire of mRNAs and, together with other initiation factors, stimulates binding of mRNA and methionyl-tRNAi to the 40S ribosome. The eIF-3 complex specifically targets and initiates translation of a subset of mRNAs involved in cell proliferation.</text>
</comment>
<keyword evidence="2 4" id="KW-0396">Initiation factor</keyword>
<comment type="similarity">
    <text evidence="4">Belongs to the eIF-3 subunit J family.</text>
</comment>
<feature type="region of interest" description="Disordered" evidence="5">
    <location>
        <begin position="192"/>
        <end position="214"/>
    </location>
</feature>
<feature type="compositionally biased region" description="Basic residues" evidence="5">
    <location>
        <begin position="195"/>
        <end position="205"/>
    </location>
</feature>
<evidence type="ECO:0000256" key="3">
    <source>
        <dbReference type="ARBA" id="ARBA00022917"/>
    </source>
</evidence>
<dbReference type="InterPro" id="IPR023194">
    <property type="entry name" value="eIF3-like_dom_sf"/>
</dbReference>
<dbReference type="GO" id="GO:0016282">
    <property type="term" value="C:eukaryotic 43S preinitiation complex"/>
    <property type="evidence" value="ECO:0007669"/>
    <property type="project" value="UniProtKB-UniRule"/>
</dbReference>
<keyword evidence="1 4" id="KW-0963">Cytoplasm</keyword>
<organism evidence="6 7">
    <name type="scientific">Aphidius gifuensis</name>
    <name type="common">Parasitoid wasp</name>
    <dbReference type="NCBI Taxonomy" id="684658"/>
    <lineage>
        <taxon>Eukaryota</taxon>
        <taxon>Metazoa</taxon>
        <taxon>Ecdysozoa</taxon>
        <taxon>Arthropoda</taxon>
        <taxon>Hexapoda</taxon>
        <taxon>Insecta</taxon>
        <taxon>Pterygota</taxon>
        <taxon>Neoptera</taxon>
        <taxon>Endopterygota</taxon>
        <taxon>Hymenoptera</taxon>
        <taxon>Apocrita</taxon>
        <taxon>Ichneumonoidea</taxon>
        <taxon>Braconidae</taxon>
        <taxon>Aphidiinae</taxon>
        <taxon>Aphidius</taxon>
    </lineage>
</organism>
<dbReference type="PANTHER" id="PTHR21681:SF0">
    <property type="entry name" value="EUKARYOTIC TRANSLATION INITIATION FACTOR 3 SUBUNIT J"/>
    <property type="match status" value="1"/>
</dbReference>
<name>A0A835CXG7_APHGI</name>
<evidence type="ECO:0000256" key="4">
    <source>
        <dbReference type="HAMAP-Rule" id="MF_03009"/>
    </source>
</evidence>
<keyword evidence="7" id="KW-1185">Reference proteome</keyword>
<dbReference type="GO" id="GO:0005852">
    <property type="term" value="C:eukaryotic translation initiation factor 3 complex"/>
    <property type="evidence" value="ECO:0007669"/>
    <property type="project" value="UniProtKB-UniRule"/>
</dbReference>
<dbReference type="AlphaFoldDB" id="A0A835CXG7"/>